<feature type="transmembrane region" description="Helical" evidence="7">
    <location>
        <begin position="235"/>
        <end position="255"/>
    </location>
</feature>
<dbReference type="RefSeq" id="WP_263531141.1">
    <property type="nucleotide sequence ID" value="NZ_JAOVZB010000006.1"/>
</dbReference>
<dbReference type="Pfam" id="PF03547">
    <property type="entry name" value="Mem_trans"/>
    <property type="match status" value="2"/>
</dbReference>
<sequence>MFTIVAGILFPVFAITLVGFAIGRWIKIDFQPINRINMDFFVPALVFSSIGTMSLDITKIPLLGASILTTLIPFLLMFPICKLFKINFKVWALPNIFRNTGNLAIPLFTYAFGPQALAPAVLLFVVSACAHFSLGFAIVSKGNQLKKIIKIPTFIAAFLALSLNLSGITVWPPIYEAAALLGQTAVPIMLLSLGAQMCNMKLAGLKVGIACTLLSLATGAITFLTIYLFVPLSTLHLQMMLLFTMLPPAAMNYMIAERFNMEPTKVASMVLYGNFFSVITLPILLTITFSLAQ</sequence>
<dbReference type="EMBL" id="JAOVZB010000006">
    <property type="protein sequence ID" value="MCV2403758.1"/>
    <property type="molecule type" value="Genomic_DNA"/>
</dbReference>
<protein>
    <submittedName>
        <fullName evidence="8">AEC family transporter</fullName>
    </submittedName>
</protein>
<keyword evidence="4 7" id="KW-0812">Transmembrane</keyword>
<dbReference type="PANTHER" id="PTHR36838:SF1">
    <property type="entry name" value="SLR1864 PROTEIN"/>
    <property type="match status" value="1"/>
</dbReference>
<evidence type="ECO:0000313" key="8">
    <source>
        <dbReference type="EMBL" id="MCV2403758.1"/>
    </source>
</evidence>
<reference evidence="8 9" key="1">
    <citation type="submission" date="2022-10" db="EMBL/GenBank/DDBJ databases">
        <title>Marinomonas transparenta sp. nov. and Marinomonas sargassi sp. nov., isolated from marine alga (Sargassum natans (L.) Gaillon).</title>
        <authorList>
            <person name="Wang Y."/>
        </authorList>
    </citation>
    <scope>NUCLEOTIDE SEQUENCE [LARGE SCALE GENOMIC DNA]</scope>
    <source>
        <strain evidence="8 9">C2222</strain>
    </source>
</reference>
<comment type="caution">
    <text evidence="8">The sequence shown here is derived from an EMBL/GenBank/DDBJ whole genome shotgun (WGS) entry which is preliminary data.</text>
</comment>
<feature type="transmembrane region" description="Helical" evidence="7">
    <location>
        <begin position="207"/>
        <end position="229"/>
    </location>
</feature>
<dbReference type="Proteomes" id="UP001209713">
    <property type="component" value="Unassembled WGS sequence"/>
</dbReference>
<organism evidence="8 9">
    <name type="scientific">Marinomonas sargassi</name>
    <dbReference type="NCBI Taxonomy" id="2984494"/>
    <lineage>
        <taxon>Bacteria</taxon>
        <taxon>Pseudomonadati</taxon>
        <taxon>Pseudomonadota</taxon>
        <taxon>Gammaproteobacteria</taxon>
        <taxon>Oceanospirillales</taxon>
        <taxon>Oceanospirillaceae</taxon>
        <taxon>Marinomonas</taxon>
    </lineage>
</organism>
<evidence type="ECO:0000256" key="3">
    <source>
        <dbReference type="ARBA" id="ARBA00022475"/>
    </source>
</evidence>
<keyword evidence="6 7" id="KW-0472">Membrane</keyword>
<feature type="transmembrane region" description="Helical" evidence="7">
    <location>
        <begin position="267"/>
        <end position="292"/>
    </location>
</feature>
<evidence type="ECO:0000256" key="7">
    <source>
        <dbReference type="SAM" id="Phobius"/>
    </source>
</evidence>
<gene>
    <name evidence="8" type="ORF">OFY17_12865</name>
</gene>
<dbReference type="PANTHER" id="PTHR36838">
    <property type="entry name" value="AUXIN EFFLUX CARRIER FAMILY PROTEIN"/>
    <property type="match status" value="1"/>
</dbReference>
<keyword evidence="9" id="KW-1185">Reference proteome</keyword>
<name>A0ABT2YV66_9GAMM</name>
<keyword evidence="2" id="KW-0813">Transport</keyword>
<evidence type="ECO:0000256" key="1">
    <source>
        <dbReference type="ARBA" id="ARBA00004141"/>
    </source>
</evidence>
<evidence type="ECO:0000256" key="4">
    <source>
        <dbReference type="ARBA" id="ARBA00022692"/>
    </source>
</evidence>
<dbReference type="InterPro" id="IPR004776">
    <property type="entry name" value="Mem_transp_PIN-like"/>
</dbReference>
<keyword evidence="5 7" id="KW-1133">Transmembrane helix</keyword>
<accession>A0ABT2YV66</accession>
<feature type="transmembrane region" description="Helical" evidence="7">
    <location>
        <begin position="38"/>
        <end position="57"/>
    </location>
</feature>
<feature type="transmembrane region" description="Helical" evidence="7">
    <location>
        <begin position="6"/>
        <end position="26"/>
    </location>
</feature>
<evidence type="ECO:0000256" key="6">
    <source>
        <dbReference type="ARBA" id="ARBA00023136"/>
    </source>
</evidence>
<comment type="subcellular location">
    <subcellularLocation>
        <location evidence="1">Membrane</location>
        <topology evidence="1">Multi-pass membrane protein</topology>
    </subcellularLocation>
</comment>
<feature type="transmembrane region" description="Helical" evidence="7">
    <location>
        <begin position="63"/>
        <end position="84"/>
    </location>
</feature>
<feature type="transmembrane region" description="Helical" evidence="7">
    <location>
        <begin position="177"/>
        <end position="195"/>
    </location>
</feature>
<feature type="transmembrane region" description="Helical" evidence="7">
    <location>
        <begin position="96"/>
        <end position="113"/>
    </location>
</feature>
<evidence type="ECO:0000256" key="5">
    <source>
        <dbReference type="ARBA" id="ARBA00022989"/>
    </source>
</evidence>
<proteinExistence type="predicted"/>
<evidence type="ECO:0000256" key="2">
    <source>
        <dbReference type="ARBA" id="ARBA00022448"/>
    </source>
</evidence>
<feature type="transmembrane region" description="Helical" evidence="7">
    <location>
        <begin position="151"/>
        <end position="171"/>
    </location>
</feature>
<keyword evidence="3" id="KW-1003">Cell membrane</keyword>
<feature type="transmembrane region" description="Helical" evidence="7">
    <location>
        <begin position="119"/>
        <end position="139"/>
    </location>
</feature>
<evidence type="ECO:0000313" key="9">
    <source>
        <dbReference type="Proteomes" id="UP001209713"/>
    </source>
</evidence>